<dbReference type="AlphaFoldDB" id="A0A9P5ZZK5"/>
<dbReference type="EMBL" id="MU154570">
    <property type="protein sequence ID" value="KAF9494611.1"/>
    <property type="molecule type" value="Genomic_DNA"/>
</dbReference>
<proteinExistence type="predicted"/>
<protein>
    <submittedName>
        <fullName evidence="1">Uncharacterized protein</fullName>
    </submittedName>
</protein>
<evidence type="ECO:0000313" key="1">
    <source>
        <dbReference type="EMBL" id="KAF9494611.1"/>
    </source>
</evidence>
<organism evidence="1 2">
    <name type="scientific">Pleurotus eryngii</name>
    <name type="common">Boletus of the steppes</name>
    <dbReference type="NCBI Taxonomy" id="5323"/>
    <lineage>
        <taxon>Eukaryota</taxon>
        <taxon>Fungi</taxon>
        <taxon>Dikarya</taxon>
        <taxon>Basidiomycota</taxon>
        <taxon>Agaricomycotina</taxon>
        <taxon>Agaricomycetes</taxon>
        <taxon>Agaricomycetidae</taxon>
        <taxon>Agaricales</taxon>
        <taxon>Pleurotineae</taxon>
        <taxon>Pleurotaceae</taxon>
        <taxon>Pleurotus</taxon>
    </lineage>
</organism>
<sequence>MDNDSLGMDVDMQDGLIPTGQVIPTVSKPLDLMLLFPGKPMPNGEFTTVYIDVNQRRAVQQQWCAGFGLPKSGNKAEMVTCLCAFSGNSSCWGSLCVSATKAHCNPSGITKAHLKSKQSTLCCNRLFKEVGSPPCLLSVLPTDDAFNNWTMEEKNGILA</sequence>
<reference evidence="1" key="1">
    <citation type="submission" date="2020-11" db="EMBL/GenBank/DDBJ databases">
        <authorList>
            <consortium name="DOE Joint Genome Institute"/>
            <person name="Ahrendt S."/>
            <person name="Riley R."/>
            <person name="Andreopoulos W."/>
            <person name="Labutti K."/>
            <person name="Pangilinan J."/>
            <person name="Ruiz-Duenas F.J."/>
            <person name="Barrasa J.M."/>
            <person name="Sanchez-Garcia M."/>
            <person name="Camarero S."/>
            <person name="Miyauchi S."/>
            <person name="Serrano A."/>
            <person name="Linde D."/>
            <person name="Babiker R."/>
            <person name="Drula E."/>
            <person name="Ayuso-Fernandez I."/>
            <person name="Pacheco R."/>
            <person name="Padilla G."/>
            <person name="Ferreira P."/>
            <person name="Barriuso J."/>
            <person name="Kellner H."/>
            <person name="Castanera R."/>
            <person name="Alfaro M."/>
            <person name="Ramirez L."/>
            <person name="Pisabarro A.G."/>
            <person name="Kuo A."/>
            <person name="Tritt A."/>
            <person name="Lipzen A."/>
            <person name="He G."/>
            <person name="Yan M."/>
            <person name="Ng V."/>
            <person name="Cullen D."/>
            <person name="Martin F."/>
            <person name="Rosso M.-N."/>
            <person name="Henrissat B."/>
            <person name="Hibbett D."/>
            <person name="Martinez A.T."/>
            <person name="Grigoriev I.V."/>
        </authorList>
    </citation>
    <scope>NUCLEOTIDE SEQUENCE</scope>
    <source>
        <strain evidence="1">ATCC 90797</strain>
    </source>
</reference>
<dbReference type="OrthoDB" id="3049189at2759"/>
<gene>
    <name evidence="1" type="ORF">BDN71DRAFT_1590267</name>
</gene>
<dbReference type="Proteomes" id="UP000807025">
    <property type="component" value="Unassembled WGS sequence"/>
</dbReference>
<accession>A0A9P5ZZK5</accession>
<evidence type="ECO:0000313" key="2">
    <source>
        <dbReference type="Proteomes" id="UP000807025"/>
    </source>
</evidence>
<keyword evidence="2" id="KW-1185">Reference proteome</keyword>
<name>A0A9P5ZZK5_PLEER</name>
<comment type="caution">
    <text evidence="1">The sequence shown here is derived from an EMBL/GenBank/DDBJ whole genome shotgun (WGS) entry which is preliminary data.</text>
</comment>